<protein>
    <submittedName>
        <fullName evidence="1">Uncharacterized protein</fullName>
    </submittedName>
</protein>
<proteinExistence type="predicted"/>
<dbReference type="EMBL" id="LYUD01000004">
    <property type="protein sequence ID" value="OAZ76759.1"/>
    <property type="molecule type" value="Genomic_DNA"/>
</dbReference>
<sequence length="166" mass="17998">MVLGSHNAGIGDVAERRCGGQSGSSFLNAVLGPEAFGGFLGGRKQAGLLDELGDHDIPCAQRHGEHDQQHAAGNDIPIGPQGAQTVGVGFFLGVCCRWGLFGRSAGGRCWSRRGCIRCGGRCRCGRWRRIRSRCRGRRRCGGRILRKGCHWGCSAHQQRQSRSRKT</sequence>
<organism evidence="1 2">
    <name type="scientific">Acetobacter pasteurianus</name>
    <name type="common">Acetobacter turbidans</name>
    <dbReference type="NCBI Taxonomy" id="438"/>
    <lineage>
        <taxon>Bacteria</taxon>
        <taxon>Pseudomonadati</taxon>
        <taxon>Pseudomonadota</taxon>
        <taxon>Alphaproteobacteria</taxon>
        <taxon>Acetobacterales</taxon>
        <taxon>Acetobacteraceae</taxon>
        <taxon>Acetobacter</taxon>
    </lineage>
</organism>
<dbReference type="AlphaFoldDB" id="A0A1A0DNW0"/>
<reference evidence="1 2" key="1">
    <citation type="submission" date="2016-05" db="EMBL/GenBank/DDBJ databases">
        <title>Genome sequencing of Acetobacter pasteurianus strain SRCM100623.</title>
        <authorList>
            <person name="Song Y.R."/>
        </authorList>
    </citation>
    <scope>NUCLEOTIDE SEQUENCE [LARGE SCALE GENOMIC DNA]</scope>
    <source>
        <strain evidence="1 2">SRCM100623</strain>
    </source>
</reference>
<comment type="caution">
    <text evidence="1">The sequence shown here is derived from an EMBL/GenBank/DDBJ whole genome shotgun (WGS) entry which is preliminary data.</text>
</comment>
<name>A0A1A0DNW0_ACEPA</name>
<evidence type="ECO:0000313" key="1">
    <source>
        <dbReference type="EMBL" id="OAZ76759.1"/>
    </source>
</evidence>
<gene>
    <name evidence="1" type="ORF">SRCM100623_00184</name>
</gene>
<evidence type="ECO:0000313" key="2">
    <source>
        <dbReference type="Proteomes" id="UP000093796"/>
    </source>
</evidence>
<accession>A0A1A0DNW0</accession>
<dbReference type="Proteomes" id="UP000093796">
    <property type="component" value="Unassembled WGS sequence"/>
</dbReference>